<dbReference type="SUPFAM" id="SSF57667">
    <property type="entry name" value="beta-beta-alpha zinc fingers"/>
    <property type="match status" value="7"/>
</dbReference>
<evidence type="ECO:0000256" key="1">
    <source>
        <dbReference type="ARBA" id="ARBA00022723"/>
    </source>
</evidence>
<feature type="domain" description="C2H2-type" evidence="7">
    <location>
        <begin position="590"/>
        <end position="617"/>
    </location>
</feature>
<keyword evidence="3 5" id="KW-0863">Zinc-finger</keyword>
<dbReference type="Pfam" id="PF13912">
    <property type="entry name" value="zf-C2H2_6"/>
    <property type="match status" value="1"/>
</dbReference>
<reference evidence="8" key="1">
    <citation type="submission" date="2014-12" db="EMBL/GenBank/DDBJ databases">
        <title>Insight into the proteome of Arion vulgaris.</title>
        <authorList>
            <person name="Aradska J."/>
            <person name="Bulat T."/>
            <person name="Smidak R."/>
            <person name="Sarate P."/>
            <person name="Gangsoo J."/>
            <person name="Sialana F."/>
            <person name="Bilban M."/>
            <person name="Lubec G."/>
        </authorList>
    </citation>
    <scope>NUCLEOTIDE SEQUENCE</scope>
    <source>
        <tissue evidence="8">Skin</tissue>
    </source>
</reference>
<evidence type="ECO:0000256" key="3">
    <source>
        <dbReference type="ARBA" id="ARBA00022771"/>
    </source>
</evidence>
<evidence type="ECO:0000256" key="5">
    <source>
        <dbReference type="PROSITE-ProRule" id="PRU00042"/>
    </source>
</evidence>
<feature type="domain" description="C2H2-type" evidence="7">
    <location>
        <begin position="304"/>
        <end position="331"/>
    </location>
</feature>
<dbReference type="FunFam" id="3.30.160.60:FF:000446">
    <property type="entry name" value="Zinc finger protein"/>
    <property type="match status" value="1"/>
</dbReference>
<name>A0A0B6Y760_9EUPU</name>
<keyword evidence="4" id="KW-0862">Zinc</keyword>
<evidence type="ECO:0000256" key="6">
    <source>
        <dbReference type="SAM" id="MobiDB-lite"/>
    </source>
</evidence>
<feature type="domain" description="C2H2-type" evidence="7">
    <location>
        <begin position="14"/>
        <end position="41"/>
    </location>
</feature>
<dbReference type="GO" id="GO:0008270">
    <property type="term" value="F:zinc ion binding"/>
    <property type="evidence" value="ECO:0007669"/>
    <property type="project" value="UniProtKB-KW"/>
</dbReference>
<dbReference type="SMART" id="SM00355">
    <property type="entry name" value="ZnF_C2H2"/>
    <property type="match status" value="15"/>
</dbReference>
<dbReference type="PANTHER" id="PTHR24379:SF121">
    <property type="entry name" value="C2H2-TYPE DOMAIN-CONTAINING PROTEIN"/>
    <property type="match status" value="1"/>
</dbReference>
<feature type="domain" description="C2H2-type" evidence="7">
    <location>
        <begin position="207"/>
        <end position="234"/>
    </location>
</feature>
<dbReference type="AlphaFoldDB" id="A0A0B6Y760"/>
<keyword evidence="2" id="KW-0677">Repeat</keyword>
<feature type="domain" description="C2H2-type" evidence="7">
    <location>
        <begin position="233"/>
        <end position="261"/>
    </location>
</feature>
<feature type="domain" description="C2H2-type" evidence="7">
    <location>
        <begin position="179"/>
        <end position="206"/>
    </location>
</feature>
<dbReference type="FunFam" id="3.30.160.60:FF:000671">
    <property type="entry name" value="Zinc finger protein 26"/>
    <property type="match status" value="1"/>
</dbReference>
<proteinExistence type="predicted"/>
<dbReference type="EMBL" id="HACG01005327">
    <property type="protein sequence ID" value="CEK52192.1"/>
    <property type="molecule type" value="Transcribed_RNA"/>
</dbReference>
<dbReference type="Gene3D" id="3.30.160.60">
    <property type="entry name" value="Classic Zinc Finger"/>
    <property type="match status" value="8"/>
</dbReference>
<dbReference type="PROSITE" id="PS00028">
    <property type="entry name" value="ZINC_FINGER_C2H2_1"/>
    <property type="match status" value="10"/>
</dbReference>
<dbReference type="InterPro" id="IPR036236">
    <property type="entry name" value="Znf_C2H2_sf"/>
</dbReference>
<dbReference type="PANTHER" id="PTHR24379">
    <property type="entry name" value="KRAB AND ZINC FINGER DOMAIN-CONTAINING"/>
    <property type="match status" value="1"/>
</dbReference>
<accession>A0A0B6Y760</accession>
<feature type="domain" description="C2H2-type" evidence="7">
    <location>
        <begin position="564"/>
        <end position="586"/>
    </location>
</feature>
<evidence type="ECO:0000259" key="7">
    <source>
        <dbReference type="PROSITE" id="PS50157"/>
    </source>
</evidence>
<feature type="domain" description="C2H2-type" evidence="7">
    <location>
        <begin position="330"/>
        <end position="357"/>
    </location>
</feature>
<sequence>MSSWKLNKKKKIIYRCGHCKMLIFTRPTLSRHLIKHTNTRPFQCEKCLKSFHDKADLLHHHKTHTKPVQCKTCLSSFSKILYLQNHLLKGCPVTDNDSRFTLLPDLRCQCNICQKILKNKANVLRHLRVHAFQERNRTSFQAGETTFATPTENLQSSEPKNLSQNVENHFQPLPNSVGFHCMICGQEFRFKSFIITHVRMHLNQRPYKCPECSKCFFARQMLKKHQQNHTRPYKCPTCNKSFIRRYLMKDHFKKRHETEDPLKDITELLDEKLIQCDICGKTMKSFQKSVMLSHIRLHKDVRPFRCKVCQKSFISDNALRKHSLNHTRPYKCHICNKGFSRRYLLTDHFKKKCSRKKKENSIVQVSSEDAPVAQITETVEDLPAPTVDASTECRPYEAKVITEQDPTTGSATYICVPCDKRFTIYDVMLRHINTFSKPTACKYCKQVFEDKHLSISHQRSCLGPSSHPPQTCSKKNKALGEQQEKIQKIMKDISQKIETLTSESSFSEITAKNLVDESLSDCVLDTVSEQVAPAKDVSGDSDVKSMRTTLERTLKVLKKGQDSLSCPECGRSFNTPRGLKIHASSHVRLFKCEVCDKDFMQISSLRAHAKIHKNSEETGTESEVDVPTRPQRKRGQQHTEVLMSEHQNWGKNDVRKGLKQSQMSTKIVSGKRRSRKVSDEGKVSDDDRVAEINLDHKDLEQVTHRLMQSGTRGRPYSCKMCRRRFTEQSGLSGHMLQNHGLRS</sequence>
<evidence type="ECO:0000313" key="8">
    <source>
        <dbReference type="EMBL" id="CEK52192.1"/>
    </source>
</evidence>
<feature type="domain" description="C2H2-type" evidence="7">
    <location>
        <begin position="108"/>
        <end position="135"/>
    </location>
</feature>
<gene>
    <name evidence="8" type="primary">ORF15842</name>
</gene>
<dbReference type="PROSITE" id="PS50157">
    <property type="entry name" value="ZINC_FINGER_C2H2_2"/>
    <property type="match status" value="11"/>
</dbReference>
<dbReference type="Pfam" id="PF00096">
    <property type="entry name" value="zf-C2H2"/>
    <property type="match status" value="6"/>
</dbReference>
<feature type="domain" description="C2H2-type" evidence="7">
    <location>
        <begin position="42"/>
        <end position="69"/>
    </location>
</feature>
<evidence type="ECO:0000256" key="2">
    <source>
        <dbReference type="ARBA" id="ARBA00022737"/>
    </source>
</evidence>
<evidence type="ECO:0000256" key="4">
    <source>
        <dbReference type="ARBA" id="ARBA00022833"/>
    </source>
</evidence>
<feature type="region of interest" description="Disordered" evidence="6">
    <location>
        <begin position="613"/>
        <end position="684"/>
    </location>
</feature>
<feature type="domain" description="C2H2-type" evidence="7">
    <location>
        <begin position="716"/>
        <end position="743"/>
    </location>
</feature>
<protein>
    <recommendedName>
        <fullName evidence="7">C2H2-type domain-containing protein</fullName>
    </recommendedName>
</protein>
<keyword evidence="1" id="KW-0479">Metal-binding</keyword>
<dbReference type="InterPro" id="IPR013087">
    <property type="entry name" value="Znf_C2H2_type"/>
</dbReference>
<organism evidence="8">
    <name type="scientific">Arion vulgaris</name>
    <dbReference type="NCBI Taxonomy" id="1028688"/>
    <lineage>
        <taxon>Eukaryota</taxon>
        <taxon>Metazoa</taxon>
        <taxon>Spiralia</taxon>
        <taxon>Lophotrochozoa</taxon>
        <taxon>Mollusca</taxon>
        <taxon>Gastropoda</taxon>
        <taxon>Heterobranchia</taxon>
        <taxon>Euthyneura</taxon>
        <taxon>Panpulmonata</taxon>
        <taxon>Eupulmonata</taxon>
        <taxon>Stylommatophora</taxon>
        <taxon>Helicina</taxon>
        <taxon>Arionoidea</taxon>
        <taxon>Arionidae</taxon>
        <taxon>Arion</taxon>
    </lineage>
</organism>